<keyword evidence="3" id="KW-1185">Reference proteome</keyword>
<proteinExistence type="predicted"/>
<feature type="transmembrane region" description="Helical" evidence="1">
    <location>
        <begin position="37"/>
        <end position="58"/>
    </location>
</feature>
<organism evidence="2 3">
    <name type="scientific">Amycolatopsis cihanbeyliensis</name>
    <dbReference type="NCBI Taxonomy" id="1128664"/>
    <lineage>
        <taxon>Bacteria</taxon>
        <taxon>Bacillati</taxon>
        <taxon>Actinomycetota</taxon>
        <taxon>Actinomycetes</taxon>
        <taxon>Pseudonocardiales</taxon>
        <taxon>Pseudonocardiaceae</taxon>
        <taxon>Amycolatopsis</taxon>
    </lineage>
</organism>
<evidence type="ECO:0000256" key="1">
    <source>
        <dbReference type="SAM" id="Phobius"/>
    </source>
</evidence>
<gene>
    <name evidence="2" type="ORF">FB471_5118</name>
</gene>
<keyword evidence="1" id="KW-1133">Transmembrane helix</keyword>
<keyword evidence="1" id="KW-0812">Transmembrane</keyword>
<comment type="caution">
    <text evidence="2">The sequence shown here is derived from an EMBL/GenBank/DDBJ whole genome shotgun (WGS) entry which is preliminary data.</text>
</comment>
<sequence>MSRTLVIIIVGLALAVVFLLAGLLVRPLGVKRAAEDFLLVWFALAAGNLAIGVFEAGYSFAEELPIFLLIFAVPGVPGFAVWLLARNRATPN</sequence>
<keyword evidence="1" id="KW-0472">Membrane</keyword>
<dbReference type="RefSeq" id="WP_142000840.1">
    <property type="nucleotide sequence ID" value="NZ_VFML01000001.1"/>
</dbReference>
<accession>A0A542DQA4</accession>
<reference evidence="2 3" key="1">
    <citation type="submission" date="2019-06" db="EMBL/GenBank/DDBJ databases">
        <title>Sequencing the genomes of 1000 actinobacteria strains.</title>
        <authorList>
            <person name="Klenk H.-P."/>
        </authorList>
    </citation>
    <scope>NUCLEOTIDE SEQUENCE [LARGE SCALE GENOMIC DNA]</scope>
    <source>
        <strain evidence="2 3">DSM 45679</strain>
    </source>
</reference>
<protein>
    <submittedName>
        <fullName evidence="2">Uncharacterized protein</fullName>
    </submittedName>
</protein>
<dbReference type="AlphaFoldDB" id="A0A542DQA4"/>
<dbReference type="EMBL" id="VFML01000001">
    <property type="protein sequence ID" value="TQJ05290.1"/>
    <property type="molecule type" value="Genomic_DNA"/>
</dbReference>
<dbReference type="OrthoDB" id="3696978at2"/>
<dbReference type="Proteomes" id="UP000320876">
    <property type="component" value="Unassembled WGS sequence"/>
</dbReference>
<feature type="transmembrane region" description="Helical" evidence="1">
    <location>
        <begin position="64"/>
        <end position="85"/>
    </location>
</feature>
<evidence type="ECO:0000313" key="2">
    <source>
        <dbReference type="EMBL" id="TQJ05290.1"/>
    </source>
</evidence>
<evidence type="ECO:0000313" key="3">
    <source>
        <dbReference type="Proteomes" id="UP000320876"/>
    </source>
</evidence>
<name>A0A542DQA4_AMYCI</name>
<feature type="transmembrane region" description="Helical" evidence="1">
    <location>
        <begin position="6"/>
        <end position="25"/>
    </location>
</feature>